<dbReference type="InterPro" id="IPR052891">
    <property type="entry name" value="DNA-3mA_glycosylase"/>
</dbReference>
<gene>
    <name evidence="1" type="ORF">G4952_04030</name>
</gene>
<comment type="caution">
    <text evidence="1">The sequence shown here is derived from an EMBL/GenBank/DDBJ whole genome shotgun (WGS) entry which is preliminary data.</text>
</comment>
<accession>A0ABX2GL85</accession>
<sequence length="209" mass="24276">MRWADGKIRCHWVNPANTTYLRYHDDEWGRPVHDDHILFEMLILENFQAGLTWECVLNKREAFRRAFDGFDLRKVASYSEEKLTALQADSGIIRNRLKIRAAVVNAQVFQKIQQEWGSFDRYLWHWTDEKIIQEVDKVSSPLSDAISKDLKKRGMKFVGTIIIYAYLQSVEVGDHILHICQVDKFLGDEDKKGLYAWNGFGKVAPAVEG</sequence>
<proteinExistence type="predicted"/>
<dbReference type="Proteomes" id="UP000822152">
    <property type="component" value="Unassembled WGS sequence"/>
</dbReference>
<dbReference type="Gene3D" id="1.10.340.30">
    <property type="entry name" value="Hypothetical protein, domain 2"/>
    <property type="match status" value="1"/>
</dbReference>
<dbReference type="RefSeq" id="WP_173742733.1">
    <property type="nucleotide sequence ID" value="NZ_JAAIPF010000006.1"/>
</dbReference>
<evidence type="ECO:0000313" key="1">
    <source>
        <dbReference type="EMBL" id="NSF73004.1"/>
    </source>
</evidence>
<dbReference type="PANTHER" id="PTHR30037">
    <property type="entry name" value="DNA-3-METHYLADENINE GLYCOSYLASE 1"/>
    <property type="match status" value="1"/>
</dbReference>
<keyword evidence="2" id="KW-1185">Reference proteome</keyword>
<reference evidence="1 2" key="1">
    <citation type="journal article" date="2020" name="Cell Host Microbe">
        <title>Functional and Genomic Variation between Human-Derived Isolates of Lachnospiraceae Reveals Inter- and Intra-Species Diversity.</title>
        <authorList>
            <person name="Sorbara M.T."/>
            <person name="Littmann E.R."/>
            <person name="Fontana E."/>
            <person name="Moody T.U."/>
            <person name="Kohout C.E."/>
            <person name="Gjonbalaj M."/>
            <person name="Eaton V."/>
            <person name="Seok R."/>
            <person name="Leiner I.M."/>
            <person name="Pamer E.G."/>
        </authorList>
    </citation>
    <scope>NUCLEOTIDE SEQUENCE [LARGE SCALE GENOMIC DNA]</scope>
    <source>
        <strain evidence="1 2">MSK.20.11</strain>
    </source>
</reference>
<dbReference type="Pfam" id="PF03352">
    <property type="entry name" value="Adenine_glyco"/>
    <property type="match status" value="1"/>
</dbReference>
<dbReference type="InterPro" id="IPR005019">
    <property type="entry name" value="Adenine_glyco"/>
</dbReference>
<protein>
    <submittedName>
        <fullName evidence="1">DNA-3-methyladenine glycosylase I</fullName>
    </submittedName>
</protein>
<dbReference type="EMBL" id="JAAIPF010000006">
    <property type="protein sequence ID" value="NSF73004.1"/>
    <property type="molecule type" value="Genomic_DNA"/>
</dbReference>
<dbReference type="PANTHER" id="PTHR30037:SF4">
    <property type="entry name" value="DNA-3-METHYLADENINE GLYCOSYLASE I"/>
    <property type="match status" value="1"/>
</dbReference>
<organism evidence="1 2">
    <name type="scientific">Blautia wexlerae</name>
    <dbReference type="NCBI Taxonomy" id="418240"/>
    <lineage>
        <taxon>Bacteria</taxon>
        <taxon>Bacillati</taxon>
        <taxon>Bacillota</taxon>
        <taxon>Clostridia</taxon>
        <taxon>Lachnospirales</taxon>
        <taxon>Lachnospiraceae</taxon>
        <taxon>Blautia</taxon>
    </lineage>
</organism>
<dbReference type="SUPFAM" id="SSF48150">
    <property type="entry name" value="DNA-glycosylase"/>
    <property type="match status" value="1"/>
</dbReference>
<dbReference type="InterPro" id="IPR011257">
    <property type="entry name" value="DNA_glycosylase"/>
</dbReference>
<evidence type="ECO:0000313" key="2">
    <source>
        <dbReference type="Proteomes" id="UP000822152"/>
    </source>
</evidence>
<name>A0ABX2GL85_9FIRM</name>